<evidence type="ECO:0008006" key="5">
    <source>
        <dbReference type="Google" id="ProtNLM"/>
    </source>
</evidence>
<keyword evidence="4" id="KW-1185">Reference proteome</keyword>
<evidence type="ECO:0000313" key="4">
    <source>
        <dbReference type="Proteomes" id="UP001465976"/>
    </source>
</evidence>
<gene>
    <name evidence="3" type="ORF">V5O48_014545</name>
</gene>
<organism evidence="3 4">
    <name type="scientific">Marasmius crinis-equi</name>
    <dbReference type="NCBI Taxonomy" id="585013"/>
    <lineage>
        <taxon>Eukaryota</taxon>
        <taxon>Fungi</taxon>
        <taxon>Dikarya</taxon>
        <taxon>Basidiomycota</taxon>
        <taxon>Agaricomycotina</taxon>
        <taxon>Agaricomycetes</taxon>
        <taxon>Agaricomycetidae</taxon>
        <taxon>Agaricales</taxon>
        <taxon>Marasmiineae</taxon>
        <taxon>Marasmiaceae</taxon>
        <taxon>Marasmius</taxon>
    </lineage>
</organism>
<feature type="transmembrane region" description="Helical" evidence="2">
    <location>
        <begin position="6"/>
        <end position="27"/>
    </location>
</feature>
<evidence type="ECO:0000313" key="3">
    <source>
        <dbReference type="EMBL" id="KAL0567448.1"/>
    </source>
</evidence>
<sequence>MSPSPFYRISCAIVLVPECIALSLLLFPLPKVIWNRIHHYAFVDERKPVESVKKGLLAVLVFFNLYAMIVCLVALIRLMAVTYWWDMERARSDFFLSGATCLISIVLVRTLYIVLSYLRLQERLIEVREKGSEAQPMGLSCEYLYERRSLQPVWEALYSLRSSLGLAAHIRLPSYYTSGVQLSGDAITRLESEVAELRDAIARAAPPVGLRNRVGASTSPPAPSDVRGLDVSQGREVIEMKGVVQEVSETHKASNEGMNKGE</sequence>
<proteinExistence type="predicted"/>
<keyword evidence="2" id="KW-0472">Membrane</keyword>
<protein>
    <recommendedName>
        <fullName evidence="5">Endoplasmic reticulum transmembrane protein</fullName>
    </recommendedName>
</protein>
<keyword evidence="2" id="KW-1133">Transmembrane helix</keyword>
<dbReference type="Proteomes" id="UP001465976">
    <property type="component" value="Unassembled WGS sequence"/>
</dbReference>
<name>A0ABR3EWZ3_9AGAR</name>
<feature type="transmembrane region" description="Helical" evidence="2">
    <location>
        <begin position="94"/>
        <end position="118"/>
    </location>
</feature>
<keyword evidence="2" id="KW-0812">Transmembrane</keyword>
<evidence type="ECO:0000256" key="2">
    <source>
        <dbReference type="SAM" id="Phobius"/>
    </source>
</evidence>
<feature type="transmembrane region" description="Helical" evidence="2">
    <location>
        <begin position="56"/>
        <end position="82"/>
    </location>
</feature>
<evidence type="ECO:0000256" key="1">
    <source>
        <dbReference type="SAM" id="MobiDB-lite"/>
    </source>
</evidence>
<reference evidence="3 4" key="1">
    <citation type="submission" date="2024-02" db="EMBL/GenBank/DDBJ databases">
        <title>A draft genome for the cacao thread blight pathogen Marasmius crinis-equi.</title>
        <authorList>
            <person name="Cohen S.P."/>
            <person name="Baruah I.K."/>
            <person name="Amoako-Attah I."/>
            <person name="Bukari Y."/>
            <person name="Meinhardt L.W."/>
            <person name="Bailey B.A."/>
        </authorList>
    </citation>
    <scope>NUCLEOTIDE SEQUENCE [LARGE SCALE GENOMIC DNA]</scope>
    <source>
        <strain evidence="3 4">GH-76</strain>
    </source>
</reference>
<accession>A0ABR3EWZ3</accession>
<dbReference type="EMBL" id="JBAHYK010001585">
    <property type="protein sequence ID" value="KAL0567448.1"/>
    <property type="molecule type" value="Genomic_DNA"/>
</dbReference>
<comment type="caution">
    <text evidence="3">The sequence shown here is derived from an EMBL/GenBank/DDBJ whole genome shotgun (WGS) entry which is preliminary data.</text>
</comment>
<feature type="region of interest" description="Disordered" evidence="1">
    <location>
        <begin position="212"/>
        <end position="231"/>
    </location>
</feature>